<dbReference type="InterPro" id="IPR012349">
    <property type="entry name" value="Split_barrel_FMN-bd"/>
</dbReference>
<dbReference type="EMBL" id="JAGIOO010000001">
    <property type="protein sequence ID" value="MBP2477298.1"/>
    <property type="molecule type" value="Genomic_DNA"/>
</dbReference>
<dbReference type="PANTHER" id="PTHR35176:SF11">
    <property type="entry name" value="PYRIDOXAMINE 5'-PHOSPHATE OXIDASE FAMILY PROTEIN"/>
    <property type="match status" value="1"/>
</dbReference>
<proteinExistence type="predicted"/>
<dbReference type="NCBIfam" id="TIGR03666">
    <property type="entry name" value="Rv2061_F420"/>
    <property type="match status" value="1"/>
</dbReference>
<accession>A0ABS5AL56</accession>
<evidence type="ECO:0000313" key="4">
    <source>
        <dbReference type="Proteomes" id="UP001519363"/>
    </source>
</evidence>
<dbReference type="RefSeq" id="WP_209707395.1">
    <property type="nucleotide sequence ID" value="NZ_JAGIOO010000001.1"/>
</dbReference>
<dbReference type="InterPro" id="IPR052019">
    <property type="entry name" value="F420H2_bilvrd_red/Heme_oxyg"/>
</dbReference>
<dbReference type="InterPro" id="IPR011576">
    <property type="entry name" value="Pyridox_Oxase_N"/>
</dbReference>
<keyword evidence="4" id="KW-1185">Reference proteome</keyword>
<comment type="caution">
    <text evidence="3">The sequence shown here is derived from an EMBL/GenBank/DDBJ whole genome shotgun (WGS) entry which is preliminary data.</text>
</comment>
<protein>
    <submittedName>
        <fullName evidence="3">PPOX class probable F420-dependent enzyme</fullName>
    </submittedName>
</protein>
<dbReference type="PANTHER" id="PTHR35176">
    <property type="entry name" value="HEME OXYGENASE HI_0854-RELATED"/>
    <property type="match status" value="1"/>
</dbReference>
<reference evidence="3 4" key="1">
    <citation type="submission" date="2021-03" db="EMBL/GenBank/DDBJ databases">
        <title>Sequencing the genomes of 1000 actinobacteria strains.</title>
        <authorList>
            <person name="Klenk H.-P."/>
        </authorList>
    </citation>
    <scope>NUCLEOTIDE SEQUENCE [LARGE SCALE GENOMIC DNA]</scope>
    <source>
        <strain evidence="3 4">DSM 44580</strain>
    </source>
</reference>
<dbReference type="SUPFAM" id="SSF50475">
    <property type="entry name" value="FMN-binding split barrel"/>
    <property type="match status" value="1"/>
</dbReference>
<organism evidence="3 4">
    <name type="scientific">Crossiella equi</name>
    <dbReference type="NCBI Taxonomy" id="130796"/>
    <lineage>
        <taxon>Bacteria</taxon>
        <taxon>Bacillati</taxon>
        <taxon>Actinomycetota</taxon>
        <taxon>Actinomycetes</taxon>
        <taxon>Pseudonocardiales</taxon>
        <taxon>Pseudonocardiaceae</taxon>
        <taxon>Crossiella</taxon>
    </lineage>
</organism>
<name>A0ABS5AL56_9PSEU</name>
<keyword evidence="1" id="KW-0560">Oxidoreductase</keyword>
<gene>
    <name evidence="3" type="ORF">JOF53_006170</name>
</gene>
<feature type="domain" description="Pyridoxamine 5'-phosphate oxidase N-terminal" evidence="2">
    <location>
        <begin position="4"/>
        <end position="94"/>
    </location>
</feature>
<dbReference type="Gene3D" id="2.30.110.10">
    <property type="entry name" value="Electron Transport, Fmn-binding Protein, Chain A"/>
    <property type="match status" value="1"/>
</dbReference>
<evidence type="ECO:0000259" key="2">
    <source>
        <dbReference type="Pfam" id="PF01243"/>
    </source>
</evidence>
<evidence type="ECO:0000256" key="1">
    <source>
        <dbReference type="ARBA" id="ARBA00023002"/>
    </source>
</evidence>
<dbReference type="InterPro" id="IPR019965">
    <property type="entry name" value="PPOX_F420-dep_Rv2061_put"/>
</dbReference>
<evidence type="ECO:0000313" key="3">
    <source>
        <dbReference type="EMBL" id="MBP2477298.1"/>
    </source>
</evidence>
<sequence>MTSELRSAKYILLTTFRKDGTPVATPVWVVADEDALYAWSNATAGKVKRLRHTSRVTVAPCTVRGTPTGETVEASATLLDTDGTARVVRMINRKFWLLGPLTTLRAKPHEGRTVAIRIDV</sequence>
<dbReference type="Pfam" id="PF01243">
    <property type="entry name" value="PNPOx_N"/>
    <property type="match status" value="1"/>
</dbReference>
<dbReference type="Proteomes" id="UP001519363">
    <property type="component" value="Unassembled WGS sequence"/>
</dbReference>